<dbReference type="InterPro" id="IPR012349">
    <property type="entry name" value="Split_barrel_FMN-bd"/>
</dbReference>
<keyword evidence="3" id="KW-1185">Reference proteome</keyword>
<dbReference type="Gene3D" id="2.30.110.10">
    <property type="entry name" value="Electron Transport, Fmn-binding Protein, Chain A"/>
    <property type="match status" value="1"/>
</dbReference>
<dbReference type="OrthoDB" id="5120525at2"/>
<name>A0A547P8M1_9SPHN</name>
<evidence type="ECO:0000313" key="2">
    <source>
        <dbReference type="EMBL" id="TRD10501.1"/>
    </source>
</evidence>
<organism evidence="2 3">
    <name type="scientific">Erythrobacter insulae</name>
    <dbReference type="NCBI Taxonomy" id="2584124"/>
    <lineage>
        <taxon>Bacteria</taxon>
        <taxon>Pseudomonadati</taxon>
        <taxon>Pseudomonadota</taxon>
        <taxon>Alphaproteobacteria</taxon>
        <taxon>Sphingomonadales</taxon>
        <taxon>Erythrobacteraceae</taxon>
        <taxon>Erythrobacter/Porphyrobacter group</taxon>
        <taxon>Erythrobacter</taxon>
    </lineage>
</organism>
<dbReference type="RefSeq" id="WP_142786763.1">
    <property type="nucleotide sequence ID" value="NZ_VHJK01000001.1"/>
</dbReference>
<evidence type="ECO:0000313" key="3">
    <source>
        <dbReference type="Proteomes" id="UP000316343"/>
    </source>
</evidence>
<proteinExistence type="predicted"/>
<comment type="caution">
    <text evidence="2">The sequence shown here is derived from an EMBL/GenBank/DDBJ whole genome shotgun (WGS) entry which is preliminary data.</text>
</comment>
<gene>
    <name evidence="2" type="ORF">FGU71_00540</name>
</gene>
<feature type="domain" description="Pyridoxamine 5'-phosphate oxidase Alr4036 family FMN-binding" evidence="1">
    <location>
        <begin position="38"/>
        <end position="96"/>
    </location>
</feature>
<dbReference type="EMBL" id="VHJK01000001">
    <property type="protein sequence ID" value="TRD10501.1"/>
    <property type="molecule type" value="Genomic_DNA"/>
</dbReference>
<protein>
    <submittedName>
        <fullName evidence="2">Flavin-binding protein</fullName>
    </submittedName>
</protein>
<accession>A0A547P8M1</accession>
<dbReference type="InterPro" id="IPR024624">
    <property type="entry name" value="Pyridox_Oxase_Alr4036_FMN-bd"/>
</dbReference>
<dbReference type="AlphaFoldDB" id="A0A547P8M1"/>
<dbReference type="Pfam" id="PF12766">
    <property type="entry name" value="Pyridox_oxase_2"/>
    <property type="match status" value="1"/>
</dbReference>
<reference evidence="2 3" key="1">
    <citation type="submission" date="2019-06" db="EMBL/GenBank/DDBJ databases">
        <title>Erythrobacter insulae sp. nov., isolated from a tidal flat.</title>
        <authorList>
            <person name="Yoon J.-H."/>
        </authorList>
    </citation>
    <scope>NUCLEOTIDE SEQUENCE [LARGE SCALE GENOMIC DNA]</scope>
    <source>
        <strain evidence="2 3">JBTF-M21</strain>
    </source>
</reference>
<dbReference type="GO" id="GO:0010181">
    <property type="term" value="F:FMN binding"/>
    <property type="evidence" value="ECO:0007669"/>
    <property type="project" value="InterPro"/>
</dbReference>
<dbReference type="SUPFAM" id="SSF50475">
    <property type="entry name" value="FMN-binding split barrel"/>
    <property type="match status" value="1"/>
</dbReference>
<evidence type="ECO:0000259" key="1">
    <source>
        <dbReference type="Pfam" id="PF12766"/>
    </source>
</evidence>
<sequence length="193" mass="21523">MFDTLKSVQEDITNRLIRAGKDRKVPMHTPSVVTADVDARTMVLREFDARAFTLRFHTDTRAPKVATIDADPRMAVLFYDKGAKVQIRVRGQGKVLRDAPVTEAAWDAGNNFARRCYLGDGPGTASDMPTSGLPSQFEGVEPTDEEVVVGRPNFSVLLITLEEIDWFYLAHTGHVRAQFTRGGDSWEGRWVSP</sequence>
<dbReference type="Proteomes" id="UP000316343">
    <property type="component" value="Unassembled WGS sequence"/>
</dbReference>